<dbReference type="Pfam" id="PF03405">
    <property type="entry name" value="FA_desaturase_2"/>
    <property type="match status" value="1"/>
</dbReference>
<keyword evidence="7" id="KW-0408">Iron</keyword>
<evidence type="ECO:0000256" key="8">
    <source>
        <dbReference type="ARBA" id="ARBA00023098"/>
    </source>
</evidence>
<keyword evidence="9" id="KW-0275">Fatty acid biosynthesis</keyword>
<evidence type="ECO:0000256" key="7">
    <source>
        <dbReference type="ARBA" id="ARBA00023004"/>
    </source>
</evidence>
<dbReference type="OrthoDB" id="9810404at2"/>
<dbReference type="GO" id="GO:0045300">
    <property type="term" value="F:stearoyl-[ACP] desaturase activity"/>
    <property type="evidence" value="ECO:0007669"/>
    <property type="project" value="InterPro"/>
</dbReference>
<dbReference type="SUPFAM" id="SSF47240">
    <property type="entry name" value="Ferritin-like"/>
    <property type="match status" value="1"/>
</dbReference>
<evidence type="ECO:0000313" key="11">
    <source>
        <dbReference type="EMBL" id="MPY57985.1"/>
    </source>
</evidence>
<comment type="cofactor">
    <cofactor evidence="1">
        <name>Fe(2+)</name>
        <dbReference type="ChEBI" id="CHEBI:29033"/>
    </cofactor>
</comment>
<keyword evidence="4" id="KW-0479">Metal-binding</keyword>
<comment type="caution">
    <text evidence="11">The sequence shown here is derived from an EMBL/GenBank/DDBJ whole genome shotgun (WGS) entry which is preliminary data.</text>
</comment>
<evidence type="ECO:0000256" key="3">
    <source>
        <dbReference type="ARBA" id="ARBA00022516"/>
    </source>
</evidence>
<evidence type="ECO:0000256" key="1">
    <source>
        <dbReference type="ARBA" id="ARBA00001954"/>
    </source>
</evidence>
<dbReference type="InterPro" id="IPR009078">
    <property type="entry name" value="Ferritin-like_SF"/>
</dbReference>
<keyword evidence="3" id="KW-0444">Lipid biosynthesis</keyword>
<protein>
    <recommendedName>
        <fullName evidence="13">Acyl-ACP desaturase</fullName>
    </recommendedName>
</protein>
<dbReference type="Gene3D" id="1.10.620.20">
    <property type="entry name" value="Ribonucleotide Reductase, subunit A"/>
    <property type="match status" value="1"/>
</dbReference>
<keyword evidence="8" id="KW-0443">Lipid metabolism</keyword>
<evidence type="ECO:0000256" key="4">
    <source>
        <dbReference type="ARBA" id="ARBA00022723"/>
    </source>
</evidence>
<sequence length="131" mass="14919">MNTDGPFRGRCPGRVRRYARQGPTPGDASSVRARLIAPGQAPFELPYDHPVQFFSYALVQEKATQIYYQQLRAVVSDPVLVQVLARLSRDEARHFTFMADVVAQYLRVYGDAVVDPVRDVIANFRMERTCR</sequence>
<evidence type="ECO:0000256" key="2">
    <source>
        <dbReference type="ARBA" id="ARBA00008749"/>
    </source>
</evidence>
<comment type="similarity">
    <text evidence="2">Belongs to the fatty acid desaturase type 2 family.</text>
</comment>
<evidence type="ECO:0000256" key="6">
    <source>
        <dbReference type="ARBA" id="ARBA00023002"/>
    </source>
</evidence>
<dbReference type="InterPro" id="IPR012348">
    <property type="entry name" value="RNR-like"/>
</dbReference>
<dbReference type="GO" id="GO:0006633">
    <property type="term" value="P:fatty acid biosynthetic process"/>
    <property type="evidence" value="ECO:0007669"/>
    <property type="project" value="UniProtKB-KW"/>
</dbReference>
<dbReference type="InterPro" id="IPR005067">
    <property type="entry name" value="Fatty_acid_desaturase-2"/>
</dbReference>
<feature type="region of interest" description="Disordered" evidence="10">
    <location>
        <begin position="1"/>
        <end position="30"/>
    </location>
</feature>
<keyword evidence="6" id="KW-0560">Oxidoreductase</keyword>
<proteinExistence type="inferred from homology"/>
<gene>
    <name evidence="11" type="ORF">FNH08_12625</name>
</gene>
<dbReference type="AlphaFoldDB" id="A0A5N8XHF0"/>
<evidence type="ECO:0000256" key="9">
    <source>
        <dbReference type="ARBA" id="ARBA00023160"/>
    </source>
</evidence>
<reference evidence="11 12" key="1">
    <citation type="submission" date="2019-07" db="EMBL/GenBank/DDBJ databases">
        <title>New species of Amycolatopsis and Streptomyces.</title>
        <authorList>
            <person name="Duangmal K."/>
            <person name="Teo W.F.A."/>
            <person name="Lipun K."/>
        </authorList>
    </citation>
    <scope>NUCLEOTIDE SEQUENCE [LARGE SCALE GENOMIC DNA]</scope>
    <source>
        <strain evidence="11 12">NBRC 106415</strain>
    </source>
</reference>
<dbReference type="Proteomes" id="UP000400924">
    <property type="component" value="Unassembled WGS sequence"/>
</dbReference>
<keyword evidence="5" id="KW-0276">Fatty acid metabolism</keyword>
<accession>A0A5N8XHF0</accession>
<evidence type="ECO:0008006" key="13">
    <source>
        <dbReference type="Google" id="ProtNLM"/>
    </source>
</evidence>
<organism evidence="11 12">
    <name type="scientific">Streptomyces spongiae</name>
    <dbReference type="NCBI Taxonomy" id="565072"/>
    <lineage>
        <taxon>Bacteria</taxon>
        <taxon>Bacillati</taxon>
        <taxon>Actinomycetota</taxon>
        <taxon>Actinomycetes</taxon>
        <taxon>Kitasatosporales</taxon>
        <taxon>Streptomycetaceae</taxon>
        <taxon>Streptomyces</taxon>
    </lineage>
</organism>
<dbReference type="EMBL" id="VJZC01000066">
    <property type="protein sequence ID" value="MPY57985.1"/>
    <property type="molecule type" value="Genomic_DNA"/>
</dbReference>
<dbReference type="GO" id="GO:0046872">
    <property type="term" value="F:metal ion binding"/>
    <property type="evidence" value="ECO:0007669"/>
    <property type="project" value="UniProtKB-KW"/>
</dbReference>
<evidence type="ECO:0000256" key="5">
    <source>
        <dbReference type="ARBA" id="ARBA00022832"/>
    </source>
</evidence>
<keyword evidence="12" id="KW-1185">Reference proteome</keyword>
<evidence type="ECO:0000313" key="12">
    <source>
        <dbReference type="Proteomes" id="UP000400924"/>
    </source>
</evidence>
<evidence type="ECO:0000256" key="10">
    <source>
        <dbReference type="SAM" id="MobiDB-lite"/>
    </source>
</evidence>
<name>A0A5N8XHF0_9ACTN</name>